<gene>
    <name evidence="3" type="ORF">JTE90_025713</name>
</gene>
<organism evidence="3 4">
    <name type="scientific">Oedothorax gibbosus</name>
    <dbReference type="NCBI Taxonomy" id="931172"/>
    <lineage>
        <taxon>Eukaryota</taxon>
        <taxon>Metazoa</taxon>
        <taxon>Ecdysozoa</taxon>
        <taxon>Arthropoda</taxon>
        <taxon>Chelicerata</taxon>
        <taxon>Arachnida</taxon>
        <taxon>Araneae</taxon>
        <taxon>Araneomorphae</taxon>
        <taxon>Entelegynae</taxon>
        <taxon>Araneoidea</taxon>
        <taxon>Linyphiidae</taxon>
        <taxon>Erigoninae</taxon>
        <taxon>Oedothorax</taxon>
    </lineage>
</organism>
<dbReference type="InterPro" id="IPR001251">
    <property type="entry name" value="CRAL-TRIO_dom"/>
</dbReference>
<evidence type="ECO:0000313" key="4">
    <source>
        <dbReference type="Proteomes" id="UP000827092"/>
    </source>
</evidence>
<name>A0AAV6UHW8_9ARAC</name>
<proteinExistence type="predicted"/>
<dbReference type="InterPro" id="IPR009038">
    <property type="entry name" value="GOLD_dom"/>
</dbReference>
<dbReference type="Gene3D" id="3.40.525.10">
    <property type="entry name" value="CRAL-TRIO lipid binding domain"/>
    <property type="match status" value="1"/>
</dbReference>
<dbReference type="SUPFAM" id="SSF52087">
    <property type="entry name" value="CRAL/TRIO domain"/>
    <property type="match status" value="1"/>
</dbReference>
<dbReference type="InterPro" id="IPR036865">
    <property type="entry name" value="CRAL-TRIO_dom_sf"/>
</dbReference>
<dbReference type="SUPFAM" id="SSF101576">
    <property type="entry name" value="Supernatant protein factor (SPF), C-terminal domain"/>
    <property type="match status" value="1"/>
</dbReference>
<dbReference type="InterPro" id="IPR036273">
    <property type="entry name" value="CRAL/TRIO_N_dom_sf"/>
</dbReference>
<dbReference type="PROSITE" id="PS50191">
    <property type="entry name" value="CRAL_TRIO"/>
    <property type="match status" value="1"/>
</dbReference>
<dbReference type="InterPro" id="IPR036598">
    <property type="entry name" value="GOLD_dom_sf"/>
</dbReference>
<dbReference type="SMART" id="SM01100">
    <property type="entry name" value="CRAL_TRIO_N"/>
    <property type="match status" value="1"/>
</dbReference>
<protein>
    <recommendedName>
        <fullName evidence="5">SEC14-like protein 2</fullName>
    </recommendedName>
</protein>
<dbReference type="Pfam" id="PF00650">
    <property type="entry name" value="CRAL_TRIO"/>
    <property type="match status" value="1"/>
</dbReference>
<dbReference type="CDD" id="cd00170">
    <property type="entry name" value="SEC14"/>
    <property type="match status" value="1"/>
</dbReference>
<feature type="domain" description="GOLD" evidence="2">
    <location>
        <begin position="277"/>
        <end position="385"/>
    </location>
</feature>
<dbReference type="InterPro" id="IPR011074">
    <property type="entry name" value="CRAL/TRIO_N_dom"/>
</dbReference>
<accession>A0AAV6UHW8</accession>
<dbReference type="SUPFAM" id="SSF46938">
    <property type="entry name" value="CRAL/TRIO N-terminal domain"/>
    <property type="match status" value="1"/>
</dbReference>
<comment type="caution">
    <text evidence="3">The sequence shown here is derived from an EMBL/GenBank/DDBJ whole genome shotgun (WGS) entry which is preliminary data.</text>
</comment>
<evidence type="ECO:0008006" key="5">
    <source>
        <dbReference type="Google" id="ProtNLM"/>
    </source>
</evidence>
<dbReference type="Proteomes" id="UP000827092">
    <property type="component" value="Unassembled WGS sequence"/>
</dbReference>
<dbReference type="AlphaFoldDB" id="A0AAV6UHW8"/>
<keyword evidence="4" id="KW-1185">Reference proteome</keyword>
<reference evidence="3 4" key="1">
    <citation type="journal article" date="2022" name="Nat. Ecol. Evol.">
        <title>A masculinizing supergene underlies an exaggerated male reproductive morph in a spider.</title>
        <authorList>
            <person name="Hendrickx F."/>
            <person name="De Corte Z."/>
            <person name="Sonet G."/>
            <person name="Van Belleghem S.M."/>
            <person name="Kostlbacher S."/>
            <person name="Vangestel C."/>
        </authorList>
    </citation>
    <scope>NUCLEOTIDE SEQUENCE [LARGE SCALE GENOMIC DNA]</scope>
    <source>
        <strain evidence="3">W744_W776</strain>
    </source>
</reference>
<dbReference type="PANTHER" id="PTHR23324">
    <property type="entry name" value="SEC14 RELATED PROTEIN"/>
    <property type="match status" value="1"/>
</dbReference>
<dbReference type="PROSITE" id="PS50866">
    <property type="entry name" value="GOLD"/>
    <property type="match status" value="1"/>
</dbReference>
<feature type="domain" description="CRAL-TRIO" evidence="1">
    <location>
        <begin position="76"/>
        <end position="252"/>
    </location>
</feature>
<dbReference type="EMBL" id="JAFNEN010000402">
    <property type="protein sequence ID" value="KAG8183829.1"/>
    <property type="molecule type" value="Genomic_DNA"/>
</dbReference>
<dbReference type="SMART" id="SM00516">
    <property type="entry name" value="SEC14"/>
    <property type="match status" value="1"/>
</dbReference>
<evidence type="ECO:0000259" key="2">
    <source>
        <dbReference type="PROSITE" id="PS50866"/>
    </source>
</evidence>
<evidence type="ECO:0000313" key="3">
    <source>
        <dbReference type="EMBL" id="KAG8183829.1"/>
    </source>
</evidence>
<sequence>MAVTLELSNDEELAIKELKSRFAADEMPTEMYEDTHMFHRFLKARDYNLNNAEYMLRNHLTWRKEFKVDTVKDYISREALVKFFPGSYIGLDIEGCPVEFFATGNIDPKGIRRAAKFIPDIVMHVIKIVERDAEILKNQAIKVGKPLSGGFYIADLKKFPLSVATDKKSLEHAIYIAKLYQDNYPESLKGVFVINVSPYFTLFYNMLKHFLAPSFVKKVKFYRTDDYKEDLRKIIDPDVLPAFLGGNRTDPDGNPLCLSFLTHCGKVEDKYFIQKNSRCLAEQPGVQRLLVSRVSLAEIELKVVELGSVIEWEFETRSRDIGFGLFFKDGGSDRIVELIPLMRLHTEDFSETGVHKCEKTGTYIIVFDNSDSWIRSKEIFYRTAVKTPAEHEESLKDID</sequence>
<evidence type="ECO:0000259" key="1">
    <source>
        <dbReference type="PROSITE" id="PS50191"/>
    </source>
</evidence>
<dbReference type="Gene3D" id="2.60.120.680">
    <property type="entry name" value="GOLD domain"/>
    <property type="match status" value="1"/>
</dbReference>
<dbReference type="InterPro" id="IPR051064">
    <property type="entry name" value="SEC14/CRAL-TRIO_domain"/>
</dbReference>
<dbReference type="GO" id="GO:0005737">
    <property type="term" value="C:cytoplasm"/>
    <property type="evidence" value="ECO:0007669"/>
    <property type="project" value="TreeGrafter"/>
</dbReference>
<dbReference type="PANTHER" id="PTHR23324:SF83">
    <property type="entry name" value="SEC14-LIKE PROTEIN 2"/>
    <property type="match status" value="1"/>
</dbReference>